<feature type="compositionally biased region" description="Basic and acidic residues" evidence="1">
    <location>
        <begin position="37"/>
        <end position="52"/>
    </location>
</feature>
<reference evidence="2" key="1">
    <citation type="journal article" date="2019" name="Sci. Rep.">
        <title>Draft genome of Tanacetum cinerariifolium, the natural source of mosquito coil.</title>
        <authorList>
            <person name="Yamashiro T."/>
            <person name="Shiraishi A."/>
            <person name="Satake H."/>
            <person name="Nakayama K."/>
        </authorList>
    </citation>
    <scope>NUCLEOTIDE SEQUENCE</scope>
</reference>
<feature type="compositionally biased region" description="Low complexity" evidence="1">
    <location>
        <begin position="65"/>
        <end position="78"/>
    </location>
</feature>
<gene>
    <name evidence="2" type="ORF">Tci_896835</name>
</gene>
<feature type="region of interest" description="Disordered" evidence="1">
    <location>
        <begin position="20"/>
        <end position="78"/>
    </location>
</feature>
<accession>A0A699UU42</accession>
<organism evidence="2">
    <name type="scientific">Tanacetum cinerariifolium</name>
    <name type="common">Dalmatian daisy</name>
    <name type="synonym">Chrysanthemum cinerariifolium</name>
    <dbReference type="NCBI Taxonomy" id="118510"/>
    <lineage>
        <taxon>Eukaryota</taxon>
        <taxon>Viridiplantae</taxon>
        <taxon>Streptophyta</taxon>
        <taxon>Embryophyta</taxon>
        <taxon>Tracheophyta</taxon>
        <taxon>Spermatophyta</taxon>
        <taxon>Magnoliopsida</taxon>
        <taxon>eudicotyledons</taxon>
        <taxon>Gunneridae</taxon>
        <taxon>Pentapetalae</taxon>
        <taxon>asterids</taxon>
        <taxon>campanulids</taxon>
        <taxon>Asterales</taxon>
        <taxon>Asteraceae</taxon>
        <taxon>Asteroideae</taxon>
        <taxon>Anthemideae</taxon>
        <taxon>Anthemidinae</taxon>
        <taxon>Tanacetum</taxon>
    </lineage>
</organism>
<comment type="caution">
    <text evidence="2">The sequence shown here is derived from an EMBL/GenBank/DDBJ whole genome shotgun (WGS) entry which is preliminary data.</text>
</comment>
<protein>
    <submittedName>
        <fullName evidence="2">Uncharacterized protein</fullName>
    </submittedName>
</protein>
<name>A0A699UU42_TANCI</name>
<evidence type="ECO:0000256" key="1">
    <source>
        <dbReference type="SAM" id="MobiDB-lite"/>
    </source>
</evidence>
<dbReference type="AlphaFoldDB" id="A0A699UU42"/>
<sequence length="78" mass="9187">MNKVHCDKRKEVHARLDFGEGSRERRFSPLKCQSPDYKARKIESTRPFEIRDRSHHMKRRRDNESPLSSVSKSDSSDG</sequence>
<feature type="non-terminal residue" evidence="2">
    <location>
        <position position="78"/>
    </location>
</feature>
<proteinExistence type="predicted"/>
<dbReference type="EMBL" id="BKCJ011355816">
    <property type="protein sequence ID" value="GFD24866.1"/>
    <property type="molecule type" value="Genomic_DNA"/>
</dbReference>
<evidence type="ECO:0000313" key="2">
    <source>
        <dbReference type="EMBL" id="GFD24866.1"/>
    </source>
</evidence>